<dbReference type="RefSeq" id="WP_017058486.1">
    <property type="nucleotide sequence ID" value="NZ_JBGONX010000045.1"/>
</dbReference>
<gene>
    <name evidence="1" type="ORF">ACED24_20185</name>
</gene>
<comment type="caution">
    <text evidence="1">The sequence shown here is derived from an EMBL/GenBank/DDBJ whole genome shotgun (WGS) entry which is preliminary data.</text>
</comment>
<sequence length="139" mass="15294">MYSFMVPKSDPLKAKFSEKSKVELNSERNPSKALIDASDTSIKLVLCAMDGSGKQEVVSTLVMNMMLASDTFEQSQETLDSVFTTAVIAHVELNRDLPTTNTALLPIIRSYCNEHLSGVDCDKLDSLIEMMSHQPSSCT</sequence>
<dbReference type="EMBL" id="JBGOOJ010000039">
    <property type="protein sequence ID" value="MEZ8092383.1"/>
    <property type="molecule type" value="Genomic_DNA"/>
</dbReference>
<evidence type="ECO:0000313" key="2">
    <source>
        <dbReference type="Proteomes" id="UP001569177"/>
    </source>
</evidence>
<organism evidence="1 2">
    <name type="scientific">Vibrio kanaloae</name>
    <dbReference type="NCBI Taxonomy" id="170673"/>
    <lineage>
        <taxon>Bacteria</taxon>
        <taxon>Pseudomonadati</taxon>
        <taxon>Pseudomonadota</taxon>
        <taxon>Gammaproteobacteria</taxon>
        <taxon>Vibrionales</taxon>
        <taxon>Vibrionaceae</taxon>
        <taxon>Vibrio</taxon>
    </lineage>
</organism>
<dbReference type="Proteomes" id="UP001569177">
    <property type="component" value="Unassembled WGS sequence"/>
</dbReference>
<proteinExistence type="predicted"/>
<evidence type="ECO:0000313" key="1">
    <source>
        <dbReference type="EMBL" id="MEZ8092383.1"/>
    </source>
</evidence>
<name>A0ABV4LN84_9VIBR</name>
<protein>
    <submittedName>
        <fullName evidence="1">Uncharacterized protein</fullName>
    </submittedName>
</protein>
<keyword evidence="2" id="KW-1185">Reference proteome</keyword>
<reference evidence="1 2" key="1">
    <citation type="submission" date="2024-06" db="EMBL/GenBank/DDBJ databases">
        <authorList>
            <person name="Steensen K."/>
            <person name="Seneca J."/>
            <person name="Bartlau N."/>
            <person name="Yu A.X."/>
            <person name="Polz M.F."/>
        </authorList>
    </citation>
    <scope>NUCLEOTIDE SEQUENCE [LARGE SCALE GENOMIC DNA]</scope>
    <source>
        <strain evidence="1 2">5S240</strain>
    </source>
</reference>
<accession>A0ABV4LN84</accession>